<dbReference type="SUPFAM" id="SSF51905">
    <property type="entry name" value="FAD/NAD(P)-binding domain"/>
    <property type="match status" value="1"/>
</dbReference>
<keyword evidence="7" id="KW-0285">Flavoprotein</keyword>
<comment type="catalytic activity">
    <reaction evidence="12">
        <text>pyranose + acceptor = pyranos-3-ulose + reduced acceptor.</text>
        <dbReference type="EC" id="1.1.99.29"/>
    </reaction>
</comment>
<dbReference type="Gene3D" id="3.30.560.10">
    <property type="entry name" value="Glucose Oxidase, domain 3"/>
    <property type="match status" value="1"/>
</dbReference>
<evidence type="ECO:0000256" key="7">
    <source>
        <dbReference type="ARBA" id="ARBA00022630"/>
    </source>
</evidence>
<comment type="subcellular location">
    <subcellularLocation>
        <location evidence="2">Secreted</location>
    </subcellularLocation>
</comment>
<evidence type="ECO:0000256" key="14">
    <source>
        <dbReference type="ARBA" id="ARBA00034059"/>
    </source>
</evidence>
<evidence type="ECO:0000313" key="16">
    <source>
        <dbReference type="EMBL" id="KAF4611787.1"/>
    </source>
</evidence>
<evidence type="ECO:0000256" key="4">
    <source>
        <dbReference type="ARBA" id="ARBA00011245"/>
    </source>
</evidence>
<evidence type="ECO:0000256" key="5">
    <source>
        <dbReference type="ARBA" id="ARBA00013177"/>
    </source>
</evidence>
<keyword evidence="8" id="KW-0274">FAD</keyword>
<organism evidence="16 17">
    <name type="scientific">Agrocybe pediades</name>
    <dbReference type="NCBI Taxonomy" id="84607"/>
    <lineage>
        <taxon>Eukaryota</taxon>
        <taxon>Fungi</taxon>
        <taxon>Dikarya</taxon>
        <taxon>Basidiomycota</taxon>
        <taxon>Agaricomycotina</taxon>
        <taxon>Agaricomycetes</taxon>
        <taxon>Agaricomycetidae</taxon>
        <taxon>Agaricales</taxon>
        <taxon>Agaricineae</taxon>
        <taxon>Strophariaceae</taxon>
        <taxon>Agrocybe</taxon>
    </lineage>
</organism>
<dbReference type="InterPro" id="IPR036188">
    <property type="entry name" value="FAD/NAD-bd_sf"/>
</dbReference>
<evidence type="ECO:0000256" key="1">
    <source>
        <dbReference type="ARBA" id="ARBA00001974"/>
    </source>
</evidence>
<dbReference type="PROSITE" id="PS00624">
    <property type="entry name" value="GMC_OXRED_2"/>
    <property type="match status" value="1"/>
</dbReference>
<comment type="caution">
    <text evidence="16">The sequence shown here is derived from an EMBL/GenBank/DDBJ whole genome shotgun (WGS) entry which is preliminary data.</text>
</comment>
<dbReference type="Pfam" id="PF05199">
    <property type="entry name" value="GMC_oxred_C"/>
    <property type="match status" value="1"/>
</dbReference>
<dbReference type="GO" id="GO:0005576">
    <property type="term" value="C:extracellular region"/>
    <property type="evidence" value="ECO:0007669"/>
    <property type="project" value="UniProtKB-SubCell"/>
</dbReference>
<comment type="catalytic activity">
    <reaction evidence="11">
        <text>pyranose + acceptor = pyranos-2,3-diulose + reduced acceptor.</text>
        <dbReference type="EC" id="1.1.99.29"/>
    </reaction>
</comment>
<evidence type="ECO:0000256" key="10">
    <source>
        <dbReference type="ARBA" id="ARBA00033986"/>
    </source>
</evidence>
<dbReference type="PANTHER" id="PTHR11552">
    <property type="entry name" value="GLUCOSE-METHANOL-CHOLINE GMC OXIDOREDUCTASE"/>
    <property type="match status" value="1"/>
</dbReference>
<dbReference type="Pfam" id="PF00732">
    <property type="entry name" value="GMC_oxred_N"/>
    <property type="match status" value="1"/>
</dbReference>
<sequence length="376" mass="41135">MAARLIISYFCLDIALDCIKDCWGVSRKLQHGPKDLDSLLRGNCISRTEYWAGEFMRADGCLANGVEFLYQGNTYTVNVHKEVILSAGSIKSPHILELSGIGRPEILRDIGVPVLIELPGLGENSQDHLATTVVYELNPTAGHETVDLLNDPEYAATAKLLYAQGKGPYRTGSSTAAFIKNSIVDASKADIHISNVEQEILQHKLSGNLPPGLLEQYELQLPALKDEENPDGELFLFPGHYSLRNQPAVGKIYLTLVPILNHPMFRGTAHSKSSNRTEPLASDLGKEIEPGEAVQSDADIEDFIKQHPFSAYHTVGTCSMLPLEKQGVVDHNLKVHGTENLRVVDVSIIPLHIAAHTQATAYSIGEKAADIIKSEM</sequence>
<comment type="cofactor">
    <cofactor evidence="1">
        <name>FAD</name>
        <dbReference type="ChEBI" id="CHEBI:57692"/>
    </cofactor>
</comment>
<comment type="catalytic activity">
    <reaction evidence="13">
        <text>a pyranoside + acceptor = a pyranosid-3-ulose + reduced acceptor.</text>
        <dbReference type="EC" id="1.1.99.29"/>
    </reaction>
</comment>
<protein>
    <recommendedName>
        <fullName evidence="5">pyranose dehydrogenase (acceptor)</fullName>
        <ecNumber evidence="5">1.1.99.29</ecNumber>
    </recommendedName>
</protein>
<comment type="subunit">
    <text evidence="4">Monomer.</text>
</comment>
<evidence type="ECO:0000256" key="9">
    <source>
        <dbReference type="ARBA" id="ARBA00024699"/>
    </source>
</evidence>
<name>A0A8H4VJB8_9AGAR</name>
<evidence type="ECO:0000256" key="3">
    <source>
        <dbReference type="ARBA" id="ARBA00010790"/>
    </source>
</evidence>
<evidence type="ECO:0000256" key="2">
    <source>
        <dbReference type="ARBA" id="ARBA00004613"/>
    </source>
</evidence>
<reference evidence="16 17" key="1">
    <citation type="submission" date="2019-12" db="EMBL/GenBank/DDBJ databases">
        <authorList>
            <person name="Floudas D."/>
            <person name="Bentzer J."/>
            <person name="Ahren D."/>
            <person name="Johansson T."/>
            <person name="Persson P."/>
            <person name="Tunlid A."/>
        </authorList>
    </citation>
    <scope>NUCLEOTIDE SEQUENCE [LARGE SCALE GENOMIC DNA]</scope>
    <source>
        <strain evidence="16 17">CBS 102.39</strain>
    </source>
</reference>
<dbReference type="EC" id="1.1.99.29" evidence="5"/>
<dbReference type="InterPro" id="IPR012132">
    <property type="entry name" value="GMC_OxRdtase"/>
</dbReference>
<proteinExistence type="inferred from homology"/>
<evidence type="ECO:0000313" key="17">
    <source>
        <dbReference type="Proteomes" id="UP000521872"/>
    </source>
</evidence>
<evidence type="ECO:0000256" key="8">
    <source>
        <dbReference type="ARBA" id="ARBA00022827"/>
    </source>
</evidence>
<evidence type="ECO:0000256" key="11">
    <source>
        <dbReference type="ARBA" id="ARBA00034010"/>
    </source>
</evidence>
<dbReference type="GO" id="GO:0033718">
    <property type="term" value="F:pyranose dehydrogenase (acceptor) activity"/>
    <property type="evidence" value="ECO:0007669"/>
    <property type="project" value="UniProtKB-EC"/>
</dbReference>
<keyword evidence="17" id="KW-1185">Reference proteome</keyword>
<dbReference type="Gene3D" id="3.50.50.60">
    <property type="entry name" value="FAD/NAD(P)-binding domain"/>
    <property type="match status" value="2"/>
</dbReference>
<dbReference type="InterPro" id="IPR007867">
    <property type="entry name" value="GMC_OxRtase_C"/>
</dbReference>
<comment type="similarity">
    <text evidence="3">Belongs to the GMC oxidoreductase family.</text>
</comment>
<feature type="domain" description="Glucose-methanol-choline oxidoreductase N-terminal" evidence="15">
    <location>
        <begin position="88"/>
        <end position="102"/>
    </location>
</feature>
<evidence type="ECO:0000256" key="6">
    <source>
        <dbReference type="ARBA" id="ARBA00022525"/>
    </source>
</evidence>
<keyword evidence="6" id="KW-0964">Secreted</keyword>
<comment type="function">
    <text evidence="9">Catalyzes the single-oxidation or sequential double oxidation reaction of carbohydrates primarily at carbon-2 and/or carbon-3 with the concomitant reduction of the flavin. The enzyme exhibits a broad sugar substrate specificity, oxidizing different aldopyranoses to the corresponding C-1, C-2, C-3 or C-1,2, C-2,3 and C-3,4 (di)dehydro sugars with substrate-specific regioselectivity. Accepts only a narrow range of electron acceptors such as substituted benzoquinones and complexed metal ions and reacts extremely slowly with O(2) as acceptor. May play a role in the natural recycling of plant matter by oxidizing all major monosaccharides in lignocellulose and by reducing quinone compounds or reactive radical species generated during lignin depolymerization.</text>
</comment>
<dbReference type="EMBL" id="JAACJL010000057">
    <property type="protein sequence ID" value="KAF4611787.1"/>
    <property type="molecule type" value="Genomic_DNA"/>
</dbReference>
<gene>
    <name evidence="16" type="ORF">D9613_004003</name>
</gene>
<evidence type="ECO:0000259" key="15">
    <source>
        <dbReference type="PROSITE" id="PS00624"/>
    </source>
</evidence>
<dbReference type="SUPFAM" id="SSF54373">
    <property type="entry name" value="FAD-linked reductases, C-terminal domain"/>
    <property type="match status" value="1"/>
</dbReference>
<evidence type="ECO:0000256" key="12">
    <source>
        <dbReference type="ARBA" id="ARBA00034029"/>
    </source>
</evidence>
<dbReference type="PANTHER" id="PTHR11552:SF147">
    <property type="entry name" value="CHOLINE DEHYDROGENASE, MITOCHONDRIAL"/>
    <property type="match status" value="1"/>
</dbReference>
<comment type="catalytic activity">
    <reaction evidence="14">
        <text>a pyranoside + acceptor = a pyranosid-3,4-diulose + reduced acceptor.</text>
        <dbReference type="EC" id="1.1.99.29"/>
    </reaction>
</comment>
<evidence type="ECO:0000256" key="13">
    <source>
        <dbReference type="ARBA" id="ARBA00034050"/>
    </source>
</evidence>
<dbReference type="AlphaFoldDB" id="A0A8H4VJB8"/>
<dbReference type="GO" id="GO:0050660">
    <property type="term" value="F:flavin adenine dinucleotide binding"/>
    <property type="evidence" value="ECO:0007669"/>
    <property type="project" value="InterPro"/>
</dbReference>
<dbReference type="Proteomes" id="UP000521872">
    <property type="component" value="Unassembled WGS sequence"/>
</dbReference>
<dbReference type="InterPro" id="IPR000172">
    <property type="entry name" value="GMC_OxRdtase_N"/>
</dbReference>
<comment type="catalytic activity">
    <reaction evidence="10">
        <text>pyranose + acceptor = pyranos-2-ulose + reduced acceptor.</text>
        <dbReference type="EC" id="1.1.99.29"/>
    </reaction>
</comment>
<accession>A0A8H4VJB8</accession>